<keyword evidence="7" id="KW-1185">Reference proteome</keyword>
<keyword evidence="3" id="KW-0812">Transmembrane</keyword>
<accession>A0A8C4QYA2</accession>
<dbReference type="SMART" id="SM00408">
    <property type="entry name" value="IGc2"/>
    <property type="match status" value="1"/>
</dbReference>
<dbReference type="InterPro" id="IPR013783">
    <property type="entry name" value="Ig-like_fold"/>
</dbReference>
<evidence type="ECO:0000256" key="2">
    <source>
        <dbReference type="ARBA" id="ARBA00023319"/>
    </source>
</evidence>
<dbReference type="Proteomes" id="UP000694388">
    <property type="component" value="Unplaced"/>
</dbReference>
<feature type="domain" description="Ig-like" evidence="5">
    <location>
        <begin position="51"/>
        <end position="137"/>
    </location>
</feature>
<dbReference type="PANTHER" id="PTHR14340:SF2">
    <property type="entry name" value="MICROFIBRILLAR-ASSOCIATED PROTEIN 3-LIKE"/>
    <property type="match status" value="1"/>
</dbReference>
<keyword evidence="3" id="KW-1133">Transmembrane helix</keyword>
<dbReference type="InterPro" id="IPR003598">
    <property type="entry name" value="Ig_sub2"/>
</dbReference>
<reference evidence="6" key="1">
    <citation type="submission" date="2025-08" db="UniProtKB">
        <authorList>
            <consortium name="Ensembl"/>
        </authorList>
    </citation>
    <scope>IDENTIFICATION</scope>
</reference>
<keyword evidence="2" id="KW-0393">Immunoglobulin domain</keyword>
<protein>
    <submittedName>
        <fullName evidence="6">Microfibril associated protein 3 like</fullName>
    </submittedName>
</protein>
<proteinExistence type="predicted"/>
<feature type="signal peptide" evidence="4">
    <location>
        <begin position="1"/>
        <end position="18"/>
    </location>
</feature>
<dbReference type="Gene3D" id="2.60.40.10">
    <property type="entry name" value="Immunoglobulins"/>
    <property type="match status" value="1"/>
</dbReference>
<dbReference type="InterPro" id="IPR003599">
    <property type="entry name" value="Ig_sub"/>
</dbReference>
<evidence type="ECO:0000256" key="1">
    <source>
        <dbReference type="ARBA" id="ARBA00023157"/>
    </source>
</evidence>
<dbReference type="Ensembl" id="ENSEBUT00000022959.1">
    <property type="protein sequence ID" value="ENSEBUP00000022383.1"/>
    <property type="gene ID" value="ENSEBUG00000013793.1"/>
</dbReference>
<evidence type="ECO:0000256" key="3">
    <source>
        <dbReference type="SAM" id="Phobius"/>
    </source>
</evidence>
<dbReference type="InterPro" id="IPR013098">
    <property type="entry name" value="Ig_I-set"/>
</dbReference>
<dbReference type="Pfam" id="PF07679">
    <property type="entry name" value="I-set"/>
    <property type="match status" value="1"/>
</dbReference>
<dbReference type="PROSITE" id="PS50835">
    <property type="entry name" value="IG_LIKE"/>
    <property type="match status" value="1"/>
</dbReference>
<dbReference type="SUPFAM" id="SSF48726">
    <property type="entry name" value="Immunoglobulin"/>
    <property type="match status" value="1"/>
</dbReference>
<dbReference type="InterPro" id="IPR007110">
    <property type="entry name" value="Ig-like_dom"/>
</dbReference>
<sequence length="374" mass="40692">MFSRLLLIACLGLCGASAFPERPSTEPEECVTAAQPISEPSGPFGAARSRPYPLWQADFVVAREGESALIECNVSGEPEPAIVWLDSYGVNVIRSGKRMLAQTGVLNITKVRYQDRGKYICIATNRFGTLNTTITLRVIFAGGDMGVYYVAVCLVAFTIVMILNVTRLCMMSSHLKKTEKAINEFLRTEGAERLQKAFEIAKRIPIITSAKTLELAKTTQFKTLEFARYVEELARSVPLPPLITNCRTIMEEIVGAVWVEGAARNVAVDGETRRSIFTIAPRLATTTIPSGVSSSAASCCDSDDVGWGRPAERHHVAIQVSVHRPELGSRESISLGSLGEDVSLYATSTPNVAVAVAVASQVTYNPRICYETHV</sequence>
<keyword evidence="1" id="KW-1015">Disulfide bond</keyword>
<reference evidence="6" key="2">
    <citation type="submission" date="2025-09" db="UniProtKB">
        <authorList>
            <consortium name="Ensembl"/>
        </authorList>
    </citation>
    <scope>IDENTIFICATION</scope>
</reference>
<evidence type="ECO:0000259" key="5">
    <source>
        <dbReference type="PROSITE" id="PS50835"/>
    </source>
</evidence>
<evidence type="ECO:0000313" key="7">
    <source>
        <dbReference type="Proteomes" id="UP000694388"/>
    </source>
</evidence>
<organism evidence="6 7">
    <name type="scientific">Eptatretus burgeri</name>
    <name type="common">Inshore hagfish</name>
    <dbReference type="NCBI Taxonomy" id="7764"/>
    <lineage>
        <taxon>Eukaryota</taxon>
        <taxon>Metazoa</taxon>
        <taxon>Chordata</taxon>
        <taxon>Craniata</taxon>
        <taxon>Vertebrata</taxon>
        <taxon>Cyclostomata</taxon>
        <taxon>Myxini</taxon>
        <taxon>Myxiniformes</taxon>
        <taxon>Myxinidae</taxon>
        <taxon>Eptatretinae</taxon>
        <taxon>Eptatretus</taxon>
    </lineage>
</organism>
<dbReference type="InterPro" id="IPR036179">
    <property type="entry name" value="Ig-like_dom_sf"/>
</dbReference>
<dbReference type="SMART" id="SM00409">
    <property type="entry name" value="IG"/>
    <property type="match status" value="1"/>
</dbReference>
<keyword evidence="4" id="KW-0732">Signal</keyword>
<name>A0A8C4QYA2_EPTBU</name>
<evidence type="ECO:0000313" key="6">
    <source>
        <dbReference type="Ensembl" id="ENSEBUP00000022383.1"/>
    </source>
</evidence>
<feature type="transmembrane region" description="Helical" evidence="3">
    <location>
        <begin position="147"/>
        <end position="170"/>
    </location>
</feature>
<dbReference type="GeneTree" id="ENSGT00390000011576"/>
<feature type="chain" id="PRO_5034139914" evidence="4">
    <location>
        <begin position="19"/>
        <end position="374"/>
    </location>
</feature>
<dbReference type="FunFam" id="2.60.40.10:FF:000032">
    <property type="entry name" value="palladin isoform X1"/>
    <property type="match status" value="1"/>
</dbReference>
<evidence type="ECO:0000256" key="4">
    <source>
        <dbReference type="SAM" id="SignalP"/>
    </source>
</evidence>
<dbReference type="AlphaFoldDB" id="A0A8C4QYA2"/>
<keyword evidence="3" id="KW-0472">Membrane</keyword>
<dbReference type="PANTHER" id="PTHR14340">
    <property type="entry name" value="MICROFIBRIL-ASSOCIATED GLYCOPROTEIN 3"/>
    <property type="match status" value="1"/>
</dbReference>